<dbReference type="InterPro" id="IPR008930">
    <property type="entry name" value="Terpenoid_cyclase/PrenylTrfase"/>
</dbReference>
<dbReference type="Gene3D" id="1.50.10.20">
    <property type="match status" value="1"/>
</dbReference>
<comment type="caution">
    <text evidence="1">The sequence shown here is derived from an EMBL/GenBank/DDBJ whole genome shotgun (WGS) entry which is preliminary data.</text>
</comment>
<organism evidence="1 2">
    <name type="scientific">Youngiibacter fragilis 232.1</name>
    <dbReference type="NCBI Taxonomy" id="994573"/>
    <lineage>
        <taxon>Bacteria</taxon>
        <taxon>Bacillati</taxon>
        <taxon>Bacillota</taxon>
        <taxon>Clostridia</taxon>
        <taxon>Eubacteriales</taxon>
        <taxon>Clostridiaceae</taxon>
        <taxon>Youngiibacter</taxon>
    </lineage>
</organism>
<evidence type="ECO:0000313" key="1">
    <source>
        <dbReference type="EMBL" id="ETA81810.1"/>
    </source>
</evidence>
<protein>
    <recommendedName>
        <fullName evidence="3">Prenyltransferase</fullName>
    </recommendedName>
</protein>
<gene>
    <name evidence="1" type="ORF">T472_0204380</name>
</gene>
<keyword evidence="2" id="KW-1185">Reference proteome</keyword>
<dbReference type="SUPFAM" id="SSF48239">
    <property type="entry name" value="Terpenoid cyclases/Protein prenyltransferases"/>
    <property type="match status" value="1"/>
</dbReference>
<dbReference type="AlphaFoldDB" id="V7I6G3"/>
<reference evidence="1 2" key="1">
    <citation type="journal article" date="2014" name="Genome Announc.">
        <title>Genome Sequence of Youngiibacter fragilis, the Type Strain of the Genus Youngiibacter.</title>
        <authorList>
            <person name="Wawrik C.B."/>
            <person name="Callaghan A.V."/>
            <person name="Stamps B.W."/>
            <person name="Wawrik B."/>
        </authorList>
    </citation>
    <scope>NUCLEOTIDE SEQUENCE [LARGE SCALE GENOMIC DNA]</scope>
    <source>
        <strain evidence="1 2">232.1</strain>
    </source>
</reference>
<dbReference type="STRING" id="994573.T472_0204380"/>
<evidence type="ECO:0008006" key="3">
    <source>
        <dbReference type="Google" id="ProtNLM"/>
    </source>
</evidence>
<dbReference type="PATRIC" id="fig|994573.3.peg.821"/>
<evidence type="ECO:0000313" key="2">
    <source>
        <dbReference type="Proteomes" id="UP000017747"/>
    </source>
</evidence>
<name>V7I6G3_9CLOT</name>
<dbReference type="EMBL" id="AXUN02000060">
    <property type="protein sequence ID" value="ETA81810.1"/>
    <property type="molecule type" value="Genomic_DNA"/>
</dbReference>
<sequence>MKTMHDRDLERLLSTRHDNGADFWATPDGRLGIEKPISTLTAMLVMSELRVHKSHEALHGAAELVFDAIKDDGRVRISPKGSIYPCHNALAAAALCRNGYCGDSRVVRVLEHLRSTRYDDGGWRCNKSTFGHGPETNFSNPGVTLMALDAFRCAGIHEGMDLDEAVETLLDHWTVRVPTGPCHYGMGTLFMQVEYPFLRYNLFYYVYVLSFYSKARGDWRFREALDALGRKLDNDGRLIVERPSKKLEKLDICRKGEPSEAATGRYDEIIRNMES</sequence>
<proteinExistence type="predicted"/>
<dbReference type="Proteomes" id="UP000017747">
    <property type="component" value="Unassembled WGS sequence"/>
</dbReference>
<dbReference type="eggNOG" id="COG1657">
    <property type="taxonomic scope" value="Bacteria"/>
</dbReference>
<accession>V7I6G3</accession>